<dbReference type="EMBL" id="BKZW01000005">
    <property type="protein sequence ID" value="GER92000.1"/>
    <property type="molecule type" value="Genomic_DNA"/>
</dbReference>
<comment type="caution">
    <text evidence="2">The sequence shown here is derived from an EMBL/GenBank/DDBJ whole genome shotgun (WGS) entry which is preliminary data.</text>
</comment>
<reference evidence="2 3" key="1">
    <citation type="submission" date="2019-10" db="EMBL/GenBank/DDBJ databases">
        <title>Dictyobacter vulcani sp. nov., within the class Ktedonobacteria, isolated from soil of volcanic Mt. Zao.</title>
        <authorList>
            <person name="Zheng Y."/>
            <person name="Wang C.M."/>
            <person name="Sakai Y."/>
            <person name="Abe K."/>
            <person name="Yokota A."/>
            <person name="Yabe S."/>
        </authorList>
    </citation>
    <scope>NUCLEOTIDE SEQUENCE [LARGE SCALE GENOMIC DNA]</scope>
    <source>
        <strain evidence="2 3">W12</strain>
    </source>
</reference>
<feature type="chain" id="PRO_5023851600" description="PsbP C-terminal domain-containing protein" evidence="1">
    <location>
        <begin position="23"/>
        <end position="168"/>
    </location>
</feature>
<evidence type="ECO:0000313" key="2">
    <source>
        <dbReference type="EMBL" id="GER92000.1"/>
    </source>
</evidence>
<protein>
    <recommendedName>
        <fullName evidence="4">PsbP C-terminal domain-containing protein</fullName>
    </recommendedName>
</protein>
<keyword evidence="3" id="KW-1185">Reference proteome</keyword>
<name>A0A5J4KZJ9_9CHLR</name>
<feature type="signal peptide" evidence="1">
    <location>
        <begin position="1"/>
        <end position="22"/>
    </location>
</feature>
<organism evidence="2 3">
    <name type="scientific">Dictyobacter vulcani</name>
    <dbReference type="NCBI Taxonomy" id="2607529"/>
    <lineage>
        <taxon>Bacteria</taxon>
        <taxon>Bacillati</taxon>
        <taxon>Chloroflexota</taxon>
        <taxon>Ktedonobacteria</taxon>
        <taxon>Ktedonobacterales</taxon>
        <taxon>Dictyobacteraceae</taxon>
        <taxon>Dictyobacter</taxon>
    </lineage>
</organism>
<dbReference type="AlphaFoldDB" id="A0A5J4KZJ9"/>
<evidence type="ECO:0000256" key="1">
    <source>
        <dbReference type="SAM" id="SignalP"/>
    </source>
</evidence>
<accession>A0A5J4KZJ9</accession>
<keyword evidence="1" id="KW-0732">Signal</keyword>
<dbReference type="RefSeq" id="WP_151759574.1">
    <property type="nucleotide sequence ID" value="NZ_BKZW01000005.1"/>
</dbReference>
<evidence type="ECO:0000313" key="3">
    <source>
        <dbReference type="Proteomes" id="UP000326912"/>
    </source>
</evidence>
<dbReference type="Proteomes" id="UP000326912">
    <property type="component" value="Unassembled WGS sequence"/>
</dbReference>
<sequence length="168" mass="17754">MIAAAALVVILLIAIGSWMALAQPFALSADTNPVQTTSNTAIGSTVTYPAGWNAKNTSTTATLADSSNTAQIVLVQAATGDPAKYLQQQATTMGITGAKAGAPITFAGQNWQQISGDFQLAGASYTGTIYTTTYNNHLYTWKQIAPKNVFQDEERLVFAPARASLHLR</sequence>
<evidence type="ECO:0008006" key="4">
    <source>
        <dbReference type="Google" id="ProtNLM"/>
    </source>
</evidence>
<proteinExistence type="predicted"/>
<gene>
    <name evidence="2" type="ORF">KDW_61620</name>
</gene>